<evidence type="ECO:0000256" key="1">
    <source>
        <dbReference type="SAM" id="MobiDB-lite"/>
    </source>
</evidence>
<dbReference type="PANTHER" id="PTHR37558">
    <property type="entry name" value="HTH CENPB-TYPE DOMAIN-CONTAINING PROTEIN"/>
    <property type="match status" value="1"/>
</dbReference>
<reference evidence="2" key="1">
    <citation type="submission" date="2020-03" db="EMBL/GenBank/DDBJ databases">
        <title>Hybrid Assembly of Korean Phytophthora infestans isolates.</title>
        <authorList>
            <person name="Prokchorchik M."/>
            <person name="Lee Y."/>
            <person name="Seo J."/>
            <person name="Cho J.-H."/>
            <person name="Park Y.-E."/>
            <person name="Jang D.-C."/>
            <person name="Im J.-S."/>
            <person name="Choi J.-G."/>
            <person name="Park H.-J."/>
            <person name="Lee G.-B."/>
            <person name="Lee Y.-G."/>
            <person name="Hong S.-Y."/>
            <person name="Cho K."/>
            <person name="Sohn K.H."/>
        </authorList>
    </citation>
    <scope>NUCLEOTIDE SEQUENCE</scope>
    <source>
        <strain evidence="2">KR_2_A2</strain>
    </source>
</reference>
<sequence length="233" mass="26334">MRERQYSSTSEAYTDTSECLTRCTRTSLAYANVSEVFTEIFTNSGTSKFYTANISSTDGTCYDTSENFIRVSKLLAVGHVGVEQGLSRKTQVRFDAVNPFQVERGGRVAAWMTVVSALVPDVDARRCRERCTLLLSAFKAKMTKGAAASDIEEEHIERDELLANMLELFEDAEAARDDKKQEKAAKQRDDKRANAMAMSGMRGRNSKHVTFTELLTHVKKRYELTRALEMRKR</sequence>
<organism evidence="2 3">
    <name type="scientific">Phytophthora infestans</name>
    <name type="common">Potato late blight agent</name>
    <name type="synonym">Botrytis infestans</name>
    <dbReference type="NCBI Taxonomy" id="4787"/>
    <lineage>
        <taxon>Eukaryota</taxon>
        <taxon>Sar</taxon>
        <taxon>Stramenopiles</taxon>
        <taxon>Oomycota</taxon>
        <taxon>Peronosporomycetes</taxon>
        <taxon>Peronosporales</taxon>
        <taxon>Peronosporaceae</taxon>
        <taxon>Phytophthora</taxon>
    </lineage>
</organism>
<feature type="compositionally biased region" description="Basic and acidic residues" evidence="1">
    <location>
        <begin position="174"/>
        <end position="193"/>
    </location>
</feature>
<gene>
    <name evidence="2" type="ORF">GN958_ATG00008</name>
</gene>
<accession>A0A8S9VHL7</accession>
<dbReference type="AlphaFoldDB" id="A0A8S9VHL7"/>
<dbReference type="EMBL" id="JAACNO010000004">
    <property type="protein sequence ID" value="KAF4150802.1"/>
    <property type="molecule type" value="Genomic_DNA"/>
</dbReference>
<feature type="region of interest" description="Disordered" evidence="1">
    <location>
        <begin position="174"/>
        <end position="200"/>
    </location>
</feature>
<comment type="caution">
    <text evidence="2">The sequence shown here is derived from an EMBL/GenBank/DDBJ whole genome shotgun (WGS) entry which is preliminary data.</text>
</comment>
<protein>
    <submittedName>
        <fullName evidence="2">Uncharacterized protein</fullName>
    </submittedName>
</protein>
<evidence type="ECO:0000313" key="2">
    <source>
        <dbReference type="EMBL" id="KAF4150802.1"/>
    </source>
</evidence>
<name>A0A8S9VHL7_PHYIN</name>
<dbReference type="PANTHER" id="PTHR37558:SF1">
    <property type="entry name" value="HTH CENPB-TYPE DOMAIN-CONTAINING PROTEIN"/>
    <property type="match status" value="1"/>
</dbReference>
<evidence type="ECO:0000313" key="3">
    <source>
        <dbReference type="Proteomes" id="UP000704712"/>
    </source>
</evidence>
<proteinExistence type="predicted"/>
<dbReference type="Proteomes" id="UP000704712">
    <property type="component" value="Unassembled WGS sequence"/>
</dbReference>